<dbReference type="AlphaFoldDB" id="A0A4Z0NLQ5"/>
<comment type="caution">
    <text evidence="2">The sequence shown here is derived from an EMBL/GenBank/DDBJ whole genome shotgun (WGS) entry which is preliminary data.</text>
</comment>
<evidence type="ECO:0000313" key="2">
    <source>
        <dbReference type="EMBL" id="TGD96756.1"/>
    </source>
</evidence>
<dbReference type="Proteomes" id="UP000297535">
    <property type="component" value="Unassembled WGS sequence"/>
</dbReference>
<name>A0A4Z0NLQ5_9HYPH</name>
<keyword evidence="3" id="KW-1185">Reference proteome</keyword>
<dbReference type="EMBL" id="SRLB01000017">
    <property type="protein sequence ID" value="TGD96756.1"/>
    <property type="molecule type" value="Genomic_DNA"/>
</dbReference>
<proteinExistence type="predicted"/>
<sequence length="59" mass="6541">MILVMLYEPRDTALGDGEGNIHAAHDGEGRPPHQRPESIHRHPRKTSKNPIRGNPKALA</sequence>
<feature type="compositionally biased region" description="Basic and acidic residues" evidence="1">
    <location>
        <begin position="23"/>
        <end position="40"/>
    </location>
</feature>
<protein>
    <submittedName>
        <fullName evidence="2">Uncharacterized protein</fullName>
    </submittedName>
</protein>
<evidence type="ECO:0000313" key="3">
    <source>
        <dbReference type="Proteomes" id="UP000297535"/>
    </source>
</evidence>
<gene>
    <name evidence="2" type="ORF">EU555_22105</name>
</gene>
<organism evidence="2 3">
    <name type="scientific">Methylobacterium nonmethylotrophicum</name>
    <dbReference type="NCBI Taxonomy" id="1141884"/>
    <lineage>
        <taxon>Bacteria</taxon>
        <taxon>Pseudomonadati</taxon>
        <taxon>Pseudomonadota</taxon>
        <taxon>Alphaproteobacteria</taxon>
        <taxon>Hyphomicrobiales</taxon>
        <taxon>Methylobacteriaceae</taxon>
        <taxon>Methylobacterium</taxon>
    </lineage>
</organism>
<accession>A0A4Z0NLQ5</accession>
<feature type="region of interest" description="Disordered" evidence="1">
    <location>
        <begin position="10"/>
        <end position="59"/>
    </location>
</feature>
<dbReference type="RefSeq" id="WP_135417397.1">
    <property type="nucleotide sequence ID" value="NZ_SRLB01000017.1"/>
</dbReference>
<reference evidence="2 3" key="1">
    <citation type="submission" date="2019-04" db="EMBL/GenBank/DDBJ databases">
        <authorList>
            <person name="Feng G."/>
            <person name="Zhu H."/>
        </authorList>
    </citation>
    <scope>NUCLEOTIDE SEQUENCE [LARGE SCALE GENOMIC DNA]</scope>
    <source>
        <strain evidence="2 3">6HR-1</strain>
    </source>
</reference>
<evidence type="ECO:0000256" key="1">
    <source>
        <dbReference type="SAM" id="MobiDB-lite"/>
    </source>
</evidence>